<sequence length="435" mass="50481">MNSLKKLLILILSFLTYLIFHSHFNNTKSEDNFEKLASSELFFFNKTGYCDADQSFPDYNKINTDEYKLVQLHVFHRHGDRSPLHALKDKTNETEIWDRCGENSEIMTLTGDYPSRSFKRVVSIPEGIPARGYWKGDCNPGQLTAIGHYQTRKVGSLLNKMYMKSELWMSNKSPTSRDVFVRSTDVWRTIQSAQSLTSGFFPPDASKNDNEILDINVRPKNIDSLSVSISHCKRLIKVLEATKKNSITYQKLEKIGDKLLENLINLTGGNEHLDLIMFYDNLQSKVCHNMKLPIDDALFNKLGQLAFYFFNFEYGKQDFIEDARAWNIILELTENLELKENNSKKIFLYSSHDTTVLSILTLLGMDLKEWPPLISTISIELLKSLKGEDYIIRYFFNRKEFFVPWCNSGNTDSKYCQLRNFIKNSRYLGRNVENC</sequence>
<dbReference type="InterPro" id="IPR050645">
    <property type="entry name" value="Histidine_acid_phosphatase"/>
</dbReference>
<evidence type="ECO:0000313" key="5">
    <source>
        <dbReference type="Proteomes" id="UP001211065"/>
    </source>
</evidence>
<dbReference type="EMBL" id="JADGJW010000492">
    <property type="protein sequence ID" value="KAJ3216197.1"/>
    <property type="molecule type" value="Genomic_DNA"/>
</dbReference>
<keyword evidence="2" id="KW-0378">Hydrolase</keyword>
<protein>
    <submittedName>
        <fullName evidence="4">Uncharacterized protein</fullName>
    </submittedName>
</protein>
<dbReference type="InterPro" id="IPR029033">
    <property type="entry name" value="His_PPase_superfam"/>
</dbReference>
<gene>
    <name evidence="4" type="ORF">HK099_005982</name>
</gene>
<evidence type="ECO:0000313" key="4">
    <source>
        <dbReference type="EMBL" id="KAJ3216197.1"/>
    </source>
</evidence>
<feature type="signal peptide" evidence="3">
    <location>
        <begin position="1"/>
        <end position="29"/>
    </location>
</feature>
<dbReference type="Pfam" id="PF00328">
    <property type="entry name" value="His_Phos_2"/>
    <property type="match status" value="1"/>
</dbReference>
<comment type="caution">
    <text evidence="4">The sequence shown here is derived from an EMBL/GenBank/DDBJ whole genome shotgun (WGS) entry which is preliminary data.</text>
</comment>
<comment type="similarity">
    <text evidence="1">Belongs to the histidine acid phosphatase family.</text>
</comment>
<dbReference type="CDD" id="cd07061">
    <property type="entry name" value="HP_HAP_like"/>
    <property type="match status" value="1"/>
</dbReference>
<proteinExistence type="inferred from homology"/>
<evidence type="ECO:0000256" key="3">
    <source>
        <dbReference type="SAM" id="SignalP"/>
    </source>
</evidence>
<dbReference type="Gene3D" id="3.40.50.1240">
    <property type="entry name" value="Phosphoglycerate mutase-like"/>
    <property type="match status" value="1"/>
</dbReference>
<keyword evidence="3" id="KW-0732">Signal</keyword>
<evidence type="ECO:0000256" key="1">
    <source>
        <dbReference type="ARBA" id="ARBA00005375"/>
    </source>
</evidence>
<dbReference type="PANTHER" id="PTHR11567:SF110">
    <property type="entry name" value="2-PHOSPHOXYLOSE PHOSPHATASE 1"/>
    <property type="match status" value="1"/>
</dbReference>
<dbReference type="GO" id="GO:0016791">
    <property type="term" value="F:phosphatase activity"/>
    <property type="evidence" value="ECO:0007669"/>
    <property type="project" value="TreeGrafter"/>
</dbReference>
<name>A0AAD5TYE3_9FUNG</name>
<dbReference type="InterPro" id="IPR000560">
    <property type="entry name" value="His_Pase_clade-2"/>
</dbReference>
<evidence type="ECO:0000256" key="2">
    <source>
        <dbReference type="ARBA" id="ARBA00022801"/>
    </source>
</evidence>
<keyword evidence="5" id="KW-1185">Reference proteome</keyword>
<reference evidence="4" key="1">
    <citation type="submission" date="2020-05" db="EMBL/GenBank/DDBJ databases">
        <title>Phylogenomic resolution of chytrid fungi.</title>
        <authorList>
            <person name="Stajich J.E."/>
            <person name="Amses K."/>
            <person name="Simmons R."/>
            <person name="Seto K."/>
            <person name="Myers J."/>
            <person name="Bonds A."/>
            <person name="Quandt C.A."/>
            <person name="Barry K."/>
            <person name="Liu P."/>
            <person name="Grigoriev I."/>
            <person name="Longcore J.E."/>
            <person name="James T.Y."/>
        </authorList>
    </citation>
    <scope>NUCLEOTIDE SEQUENCE</scope>
    <source>
        <strain evidence="4">JEL0476</strain>
    </source>
</reference>
<dbReference type="SUPFAM" id="SSF53254">
    <property type="entry name" value="Phosphoglycerate mutase-like"/>
    <property type="match status" value="1"/>
</dbReference>
<accession>A0AAD5TYE3</accession>
<dbReference type="PANTHER" id="PTHR11567">
    <property type="entry name" value="ACID PHOSPHATASE-RELATED"/>
    <property type="match status" value="1"/>
</dbReference>
<dbReference type="AlphaFoldDB" id="A0AAD5TYE3"/>
<organism evidence="4 5">
    <name type="scientific">Clydaea vesicula</name>
    <dbReference type="NCBI Taxonomy" id="447962"/>
    <lineage>
        <taxon>Eukaryota</taxon>
        <taxon>Fungi</taxon>
        <taxon>Fungi incertae sedis</taxon>
        <taxon>Chytridiomycota</taxon>
        <taxon>Chytridiomycota incertae sedis</taxon>
        <taxon>Chytridiomycetes</taxon>
        <taxon>Lobulomycetales</taxon>
        <taxon>Lobulomycetaceae</taxon>
        <taxon>Clydaea</taxon>
    </lineage>
</organism>
<feature type="chain" id="PRO_5042293444" evidence="3">
    <location>
        <begin position="30"/>
        <end position="435"/>
    </location>
</feature>
<dbReference type="Proteomes" id="UP001211065">
    <property type="component" value="Unassembled WGS sequence"/>
</dbReference>